<evidence type="ECO:0000313" key="1">
    <source>
        <dbReference type="EMBL" id="TWP26802.1"/>
    </source>
</evidence>
<gene>
    <name evidence="1" type="ORF">ETU09_09585</name>
</gene>
<keyword evidence="2" id="KW-1185">Reference proteome</keyword>
<comment type="caution">
    <text evidence="1">The sequence shown here is derived from an EMBL/GenBank/DDBJ whole genome shotgun (WGS) entry which is preliminary data.</text>
</comment>
<dbReference type="Proteomes" id="UP000319499">
    <property type="component" value="Unassembled WGS sequence"/>
</dbReference>
<sequence>MFTKNDSIYNILMEQVKYGKPSYDNYYNGYLFSEKDYQIIEPYIESILLSNGYKKPDKIQFKHKIQNIFNRIIDYDNKKELFYINFLDKCNRNIVYGNNDIIFYFGIYVNKKNLFLSDFYSIPQIIDYQIEFPKIKEYENTLSAFQSDDNNDNIVKLTLWKDLPDLARQRRFNQQLLISRNKYLFNDDKSQFPWLINNDEYFMENLVTTFGYTEDKKLLKWAFEKQGFTYQSYPPDDILQKFGKFLWTKFCNGDIKIHQNSLNLIKDLSNPSVNQEDYILLVAEYINYLTLEEKVTGLTFEQKARIIASLLEFGEQYKYDKAYGFNQMFLGKFIFYQDFDKLYKKEFEKNNYYNLPNLKHWYLLAEKEKDMFVNDMTLSDVPQPRDYLFRATYYTHH</sequence>
<protein>
    <submittedName>
        <fullName evidence="1">Uncharacterized protein</fullName>
    </submittedName>
</protein>
<dbReference type="OrthoDB" id="767755at2"/>
<evidence type="ECO:0000313" key="2">
    <source>
        <dbReference type="Proteomes" id="UP000319499"/>
    </source>
</evidence>
<dbReference type="EMBL" id="SELH01000025">
    <property type="protein sequence ID" value="TWP26802.1"/>
    <property type="molecule type" value="Genomic_DNA"/>
</dbReference>
<reference evidence="1 2" key="1">
    <citation type="submission" date="2019-02" db="EMBL/GenBank/DDBJ databases">
        <title>Apibacter muscae sp. nov.: a novel member of the house fly microbiota.</title>
        <authorList>
            <person name="Park R."/>
        </authorList>
    </citation>
    <scope>NUCLEOTIDE SEQUENCE [LARGE SCALE GENOMIC DNA]</scope>
    <source>
        <strain evidence="1 2">AL1</strain>
    </source>
</reference>
<name>A0A563D9M7_9FLAO</name>
<proteinExistence type="predicted"/>
<accession>A0A563D9M7</accession>
<dbReference type="AlphaFoldDB" id="A0A563D9M7"/>
<organism evidence="1 2">
    <name type="scientific">Apibacter muscae</name>
    <dbReference type="NCBI Taxonomy" id="2509004"/>
    <lineage>
        <taxon>Bacteria</taxon>
        <taxon>Pseudomonadati</taxon>
        <taxon>Bacteroidota</taxon>
        <taxon>Flavobacteriia</taxon>
        <taxon>Flavobacteriales</taxon>
        <taxon>Weeksellaceae</taxon>
        <taxon>Apibacter</taxon>
    </lineage>
</organism>